<dbReference type="Pfam" id="PF04932">
    <property type="entry name" value="Wzy_C"/>
    <property type="match status" value="1"/>
</dbReference>
<dbReference type="NCBIfam" id="TIGR03097">
    <property type="entry name" value="PEP_O_lig_1"/>
    <property type="match status" value="1"/>
</dbReference>
<gene>
    <name evidence="9" type="ORF">TSA66_01275</name>
    <name evidence="8" type="ORF">TSA66_05865</name>
</gene>
<evidence type="ECO:0000259" key="6">
    <source>
        <dbReference type="Pfam" id="PF04932"/>
    </source>
</evidence>
<evidence type="ECO:0000256" key="4">
    <source>
        <dbReference type="ARBA" id="ARBA00023136"/>
    </source>
</evidence>
<feature type="transmembrane region" description="Helical" evidence="5">
    <location>
        <begin position="70"/>
        <end position="91"/>
    </location>
</feature>
<comment type="caution">
    <text evidence="9">The sequence shown here is derived from an EMBL/GenBank/DDBJ whole genome shotgun (WGS) entry which is preliminary data.</text>
</comment>
<feature type="transmembrane region" description="Helical" evidence="5">
    <location>
        <begin position="129"/>
        <end position="151"/>
    </location>
</feature>
<dbReference type="EMBL" id="JWJG01000028">
    <property type="protein sequence ID" value="KIF80449.1"/>
    <property type="molecule type" value="Genomic_DNA"/>
</dbReference>
<evidence type="ECO:0000313" key="8">
    <source>
        <dbReference type="EMBL" id="KIF80449.1"/>
    </source>
</evidence>
<protein>
    <submittedName>
        <fullName evidence="9">O-antigen polymerase</fullName>
    </submittedName>
</protein>
<organism evidence="9 10">
    <name type="scientific">Noviherbaspirillum autotrophicum</name>
    <dbReference type="NCBI Taxonomy" id="709839"/>
    <lineage>
        <taxon>Bacteria</taxon>
        <taxon>Pseudomonadati</taxon>
        <taxon>Pseudomonadota</taxon>
        <taxon>Betaproteobacteria</taxon>
        <taxon>Burkholderiales</taxon>
        <taxon>Oxalobacteraceae</taxon>
        <taxon>Noviherbaspirillum</taxon>
    </lineage>
</organism>
<feature type="transmembrane region" description="Helical" evidence="5">
    <location>
        <begin position="239"/>
        <end position="256"/>
    </location>
</feature>
<name>A0A0C2BS05_9BURK</name>
<evidence type="ECO:0000313" key="10">
    <source>
        <dbReference type="Proteomes" id="UP000031572"/>
    </source>
</evidence>
<dbReference type="EMBL" id="JWJG01000025">
    <property type="protein sequence ID" value="KIF83995.1"/>
    <property type="molecule type" value="Genomic_DNA"/>
</dbReference>
<dbReference type="InterPro" id="IPR045979">
    <property type="entry name" value="DUF5935"/>
</dbReference>
<dbReference type="PANTHER" id="PTHR37422">
    <property type="entry name" value="TEICHURONIC ACID BIOSYNTHESIS PROTEIN TUAE"/>
    <property type="match status" value="1"/>
</dbReference>
<feature type="transmembrane region" description="Helical" evidence="5">
    <location>
        <begin position="392"/>
        <end position="422"/>
    </location>
</feature>
<evidence type="ECO:0000256" key="3">
    <source>
        <dbReference type="ARBA" id="ARBA00022989"/>
    </source>
</evidence>
<keyword evidence="3 5" id="KW-1133">Transmembrane helix</keyword>
<feature type="transmembrane region" description="Helical" evidence="5">
    <location>
        <begin position="40"/>
        <end position="63"/>
    </location>
</feature>
<dbReference type="AlphaFoldDB" id="A0A0C2BS05"/>
<dbReference type="InterPro" id="IPR007016">
    <property type="entry name" value="O-antigen_ligase-rel_domated"/>
</dbReference>
<dbReference type="InterPro" id="IPR017528">
    <property type="entry name" value="CHP03097O-antigen_lig-rel"/>
</dbReference>
<evidence type="ECO:0000259" key="7">
    <source>
        <dbReference type="Pfam" id="PF19358"/>
    </source>
</evidence>
<dbReference type="OrthoDB" id="9772644at2"/>
<comment type="subcellular location">
    <subcellularLocation>
        <location evidence="1">Membrane</location>
        <topology evidence="1">Multi-pass membrane protein</topology>
    </subcellularLocation>
</comment>
<evidence type="ECO:0000313" key="9">
    <source>
        <dbReference type="EMBL" id="KIF83995.1"/>
    </source>
</evidence>
<feature type="transmembrane region" description="Helical" evidence="5">
    <location>
        <begin position="103"/>
        <end position="122"/>
    </location>
</feature>
<proteinExistence type="predicted"/>
<dbReference type="GO" id="GO:0016020">
    <property type="term" value="C:membrane"/>
    <property type="evidence" value="ECO:0007669"/>
    <property type="project" value="UniProtKB-SubCell"/>
</dbReference>
<dbReference type="PANTHER" id="PTHR37422:SF13">
    <property type="entry name" value="LIPOPOLYSACCHARIDE BIOSYNTHESIS PROTEIN PA4999-RELATED"/>
    <property type="match status" value="1"/>
</dbReference>
<dbReference type="RefSeq" id="WP_040038690.1">
    <property type="nucleotide sequence ID" value="NZ_JWJG01000025.1"/>
</dbReference>
<feature type="transmembrane region" description="Helical" evidence="5">
    <location>
        <begin position="200"/>
        <end position="233"/>
    </location>
</feature>
<feature type="transmembrane region" description="Helical" evidence="5">
    <location>
        <begin position="171"/>
        <end position="188"/>
    </location>
</feature>
<feature type="transmembrane region" description="Helical" evidence="5">
    <location>
        <begin position="276"/>
        <end position="296"/>
    </location>
</feature>
<dbReference type="STRING" id="709839.TSA66_01275"/>
<sequence>MRDLVLLSLLPLFLIAMTNRPFIALGMWIWTAMFFPNGWVYGMASVIRYNLLFTTFAIGGYLLSKEKGPVRWGAVGTLVFIFFIWTTMTTMESSGLPEISWEYWSRFFKVILLFAFIVLIVNKKLHIDFFLWCLVLSIGFYAVLEGLKFAASGGGHQISGLPGHILGDRNDLALAFVITLPICVYLLNEYGKEAVMTKLLLVMTLIAMVISVVGTQSRGGLIALLGLGLYLFAKSNRKFPLLVVIVIALGLSSMLITDQWRERMDTISNANEDASFMGRVVAWKLSLILALQYPVFGGGFKTLEFFPVWRSLSQQFQSLPFFYTGTAVPDTIASHAAHSIYFQVLGDHGFIGLVIYLSLLFLAFRTAGSVAERARQQNAEPWIISLTTMLRLSIFAFCLGGAALSFAYFEVIFAIFGLIVVLDKKIVPVHSTLPTSNVRKAI</sequence>
<feature type="domain" description="O-antigen ligase-related" evidence="6">
    <location>
        <begin position="204"/>
        <end position="357"/>
    </location>
</feature>
<dbReference type="Pfam" id="PF19358">
    <property type="entry name" value="DUF5935"/>
    <property type="match status" value="1"/>
</dbReference>
<dbReference type="Proteomes" id="UP000031572">
    <property type="component" value="Unassembled WGS sequence"/>
</dbReference>
<accession>A0A0C2BS05</accession>
<keyword evidence="4 5" id="KW-0472">Membrane</keyword>
<evidence type="ECO:0000256" key="2">
    <source>
        <dbReference type="ARBA" id="ARBA00022692"/>
    </source>
</evidence>
<reference evidence="9 10" key="1">
    <citation type="submission" date="2014-12" db="EMBL/GenBank/DDBJ databases">
        <title>Denitrispirillum autotrophicum gen. nov., sp. nov., Denitrifying, Facultatively Autotrophic Bacteria Isolated from Rice Paddy Soil.</title>
        <authorList>
            <person name="Ishii S."/>
            <person name="Ashida N."/>
            <person name="Ohno H."/>
            <person name="Otsuka S."/>
            <person name="Yokota A."/>
            <person name="Senoo K."/>
        </authorList>
    </citation>
    <scope>NUCLEOTIDE SEQUENCE [LARGE SCALE GENOMIC DNA]</scope>
    <source>
        <strain evidence="9 10">TSA66</strain>
    </source>
</reference>
<dbReference type="InterPro" id="IPR051533">
    <property type="entry name" value="WaaL-like"/>
</dbReference>
<feature type="transmembrane region" description="Helical" evidence="5">
    <location>
        <begin position="350"/>
        <end position="371"/>
    </location>
</feature>
<evidence type="ECO:0000256" key="5">
    <source>
        <dbReference type="SAM" id="Phobius"/>
    </source>
</evidence>
<keyword evidence="2 5" id="KW-0812">Transmembrane</keyword>
<evidence type="ECO:0000256" key="1">
    <source>
        <dbReference type="ARBA" id="ARBA00004141"/>
    </source>
</evidence>
<feature type="domain" description="DUF5935" evidence="7">
    <location>
        <begin position="1"/>
        <end position="186"/>
    </location>
</feature>
<keyword evidence="10" id="KW-1185">Reference proteome</keyword>